<dbReference type="EMBL" id="RWGY01000039">
    <property type="protein sequence ID" value="TVU12260.1"/>
    <property type="molecule type" value="Genomic_DNA"/>
</dbReference>
<evidence type="ECO:0000256" key="3">
    <source>
        <dbReference type="PROSITE-ProRule" id="PRU00708"/>
    </source>
</evidence>
<evidence type="ECO:0000259" key="4">
    <source>
        <dbReference type="Pfam" id="PF14432"/>
    </source>
</evidence>
<evidence type="ECO:0000256" key="2">
    <source>
        <dbReference type="ARBA" id="ARBA00022946"/>
    </source>
</evidence>
<dbReference type="InterPro" id="IPR002885">
    <property type="entry name" value="PPR_rpt"/>
</dbReference>
<dbReference type="GO" id="GO:0008270">
    <property type="term" value="F:zinc ion binding"/>
    <property type="evidence" value="ECO:0007669"/>
    <property type="project" value="InterPro"/>
</dbReference>
<feature type="repeat" description="PPR" evidence="3">
    <location>
        <begin position="450"/>
        <end position="480"/>
    </location>
</feature>
<dbReference type="InterPro" id="IPR046848">
    <property type="entry name" value="E_motif"/>
</dbReference>
<dbReference type="GO" id="GO:0009451">
    <property type="term" value="P:RNA modification"/>
    <property type="evidence" value="ECO:0007669"/>
    <property type="project" value="InterPro"/>
</dbReference>
<feature type="non-terminal residue" evidence="5">
    <location>
        <position position="830"/>
    </location>
</feature>
<name>A0A5J9TLR3_9POAL</name>
<dbReference type="FunFam" id="1.25.40.10:FF:000463">
    <property type="entry name" value="Pentatricopeptide repeat-containing protein"/>
    <property type="match status" value="1"/>
</dbReference>
<comment type="caution">
    <text evidence="5">The sequence shown here is derived from an EMBL/GenBank/DDBJ whole genome shotgun (WGS) entry which is preliminary data.</text>
</comment>
<keyword evidence="1" id="KW-0677">Repeat</keyword>
<feature type="domain" description="DYW" evidence="4">
    <location>
        <begin position="697"/>
        <end position="787"/>
    </location>
</feature>
<evidence type="ECO:0000313" key="5">
    <source>
        <dbReference type="EMBL" id="TVU12260.1"/>
    </source>
</evidence>
<evidence type="ECO:0000313" key="6">
    <source>
        <dbReference type="Proteomes" id="UP000324897"/>
    </source>
</evidence>
<accession>A0A5J9TLR3</accession>
<dbReference type="Proteomes" id="UP000324897">
    <property type="component" value="Chromosome 3"/>
</dbReference>
<protein>
    <recommendedName>
        <fullName evidence="4">DYW domain-containing protein</fullName>
    </recommendedName>
</protein>
<proteinExistence type="predicted"/>
<dbReference type="PANTHER" id="PTHR47926:SF452">
    <property type="entry name" value="PENTATRICOPEPTIDE REPEAT-CONTAINING PROTEIN"/>
    <property type="match status" value="1"/>
</dbReference>
<dbReference type="InterPro" id="IPR011990">
    <property type="entry name" value="TPR-like_helical_dom_sf"/>
</dbReference>
<dbReference type="InterPro" id="IPR046849">
    <property type="entry name" value="E2_motif"/>
</dbReference>
<dbReference type="FunFam" id="1.25.40.10:FF:000090">
    <property type="entry name" value="Pentatricopeptide repeat-containing protein, chloroplastic"/>
    <property type="match status" value="1"/>
</dbReference>
<dbReference type="PANTHER" id="PTHR47926">
    <property type="entry name" value="PENTATRICOPEPTIDE REPEAT-CONTAINING PROTEIN"/>
    <property type="match status" value="1"/>
</dbReference>
<dbReference type="Pfam" id="PF13041">
    <property type="entry name" value="PPR_2"/>
    <property type="match status" value="3"/>
</dbReference>
<evidence type="ECO:0000256" key="1">
    <source>
        <dbReference type="ARBA" id="ARBA00022737"/>
    </source>
</evidence>
<dbReference type="Pfam" id="PF14432">
    <property type="entry name" value="DYW_deaminase"/>
    <property type="match status" value="1"/>
</dbReference>
<feature type="non-terminal residue" evidence="5">
    <location>
        <position position="1"/>
    </location>
</feature>
<dbReference type="Pfam" id="PF20431">
    <property type="entry name" value="E_motif"/>
    <property type="match status" value="1"/>
</dbReference>
<dbReference type="OrthoDB" id="185373at2759"/>
<dbReference type="FunFam" id="1.25.40.10:FF:000364">
    <property type="entry name" value="Pentatricopeptide repeat (PPR-like) superfamily protein"/>
    <property type="match status" value="1"/>
</dbReference>
<dbReference type="Gene3D" id="1.25.40.10">
    <property type="entry name" value="Tetratricopeptide repeat domain"/>
    <property type="match status" value="4"/>
</dbReference>
<reference evidence="5 6" key="1">
    <citation type="journal article" date="2019" name="Sci. Rep.">
        <title>A high-quality genome of Eragrostis curvula grass provides insights into Poaceae evolution and supports new strategies to enhance forage quality.</title>
        <authorList>
            <person name="Carballo J."/>
            <person name="Santos B.A.C.M."/>
            <person name="Zappacosta D."/>
            <person name="Garbus I."/>
            <person name="Selva J.P."/>
            <person name="Gallo C.A."/>
            <person name="Diaz A."/>
            <person name="Albertini E."/>
            <person name="Caccamo M."/>
            <person name="Echenique V."/>
        </authorList>
    </citation>
    <scope>NUCLEOTIDE SEQUENCE [LARGE SCALE GENOMIC DNA]</scope>
    <source>
        <strain evidence="6">cv. Victoria</strain>
        <tissue evidence="5">Leaf</tissue>
    </source>
</reference>
<organism evidence="5 6">
    <name type="scientific">Eragrostis curvula</name>
    <name type="common">weeping love grass</name>
    <dbReference type="NCBI Taxonomy" id="38414"/>
    <lineage>
        <taxon>Eukaryota</taxon>
        <taxon>Viridiplantae</taxon>
        <taxon>Streptophyta</taxon>
        <taxon>Embryophyta</taxon>
        <taxon>Tracheophyta</taxon>
        <taxon>Spermatophyta</taxon>
        <taxon>Magnoliopsida</taxon>
        <taxon>Liliopsida</taxon>
        <taxon>Poales</taxon>
        <taxon>Poaceae</taxon>
        <taxon>PACMAD clade</taxon>
        <taxon>Chloridoideae</taxon>
        <taxon>Eragrostideae</taxon>
        <taxon>Eragrostidinae</taxon>
        <taxon>Eragrostis</taxon>
    </lineage>
</organism>
<dbReference type="Pfam" id="PF01535">
    <property type="entry name" value="PPR"/>
    <property type="match status" value="3"/>
</dbReference>
<dbReference type="InterPro" id="IPR032867">
    <property type="entry name" value="DYW_dom"/>
</dbReference>
<feature type="repeat" description="PPR" evidence="3">
    <location>
        <begin position="380"/>
        <end position="414"/>
    </location>
</feature>
<gene>
    <name evidence="5" type="ORF">EJB05_45895</name>
</gene>
<dbReference type="InterPro" id="IPR046960">
    <property type="entry name" value="PPR_At4g14850-like_plant"/>
</dbReference>
<feature type="repeat" description="PPR" evidence="3">
    <location>
        <begin position="481"/>
        <end position="515"/>
    </location>
</feature>
<sequence>MPPPRLTLPPPADAAGALRRSYLRLIALSSTLRHLDQLLAVSLASGHYTLDPAPATALLLRYASLRAPPAHLLRLFGAFPCPDRFLRNALLRSLPSLRPHLLFPSPDSFSFAFAATALSSSCSRGDAAPPSASTARALHALAVAAGYAADTFVASALAKIYFKLSRVDDARRVFDAVPSPDTVLWNTLLAGLSGSDAVEAFVRMVQAGTVRPDTTTLASVLPAAVEVADIATGRCIHGFGVKCGLADHEHVVTGLISLYAKYGDVECARRLFDRMGGPDLVAYNALISGYSMNGMVESSVELFKELSASGLRPTSSTLVAAIPVYSPFGHEMLARCLHSLVVKYRFDADALVSTALTTLYCRLNDMEAARSIFDAMPEKTMESWNAMISGYAQNGLTEMAIALFQQMQALNVQPNPITISSTLSACAQLGALSLGKWVHKIISKENLELNVYVMTALIDMYAKCGSIAEARSIFDRMDNKNVVSWNAMISGYGLHGQGAEALKLYKDMLDAHILPTSSTFLSVLYACSHGGLVEEGRTAFRVMTNQYRISPGIEHCTCMVDLLGRAGKLQEAFDLISEFPKSAVGPGVWGALLGACMVHKDSDLAKLASQKLFELDPANTGYYVLLSNLYTSKKHYSEAALVRQEAKSRNLVKTPGCTLIEIGNKPHVFMAGDRGHPQSEAIYSYLEKLTAKMVEAGYRPVTEVALYDVEEEEKEHMVKVHSEKLAIAYGLLSTEPGTEIRIIKNLRVCLDCHDATKYISKVTQRLIVVRDASRFHHFRDGVCSCGRQLPSSILTAGATRADYSPLPGMVAKIWLTQSVGIVIEASASLN</sequence>
<dbReference type="NCBIfam" id="TIGR00756">
    <property type="entry name" value="PPR"/>
    <property type="match status" value="4"/>
</dbReference>
<feature type="repeat" description="PPR" evidence="3">
    <location>
        <begin position="279"/>
        <end position="313"/>
    </location>
</feature>
<dbReference type="Pfam" id="PF20430">
    <property type="entry name" value="Eplus_motif"/>
    <property type="match status" value="1"/>
</dbReference>
<dbReference type="AlphaFoldDB" id="A0A5J9TLR3"/>
<keyword evidence="6" id="KW-1185">Reference proteome</keyword>
<dbReference type="PROSITE" id="PS51375">
    <property type="entry name" value="PPR"/>
    <property type="match status" value="4"/>
</dbReference>
<dbReference type="GO" id="GO:0003723">
    <property type="term" value="F:RNA binding"/>
    <property type="evidence" value="ECO:0007669"/>
    <property type="project" value="InterPro"/>
</dbReference>
<dbReference type="Gramene" id="TVU12260">
    <property type="protein sequence ID" value="TVU12260"/>
    <property type="gene ID" value="EJB05_45895"/>
</dbReference>
<dbReference type="SUPFAM" id="SSF48452">
    <property type="entry name" value="TPR-like"/>
    <property type="match status" value="1"/>
</dbReference>
<keyword evidence="2" id="KW-0809">Transit peptide</keyword>